<dbReference type="InterPro" id="IPR003837">
    <property type="entry name" value="GatC"/>
</dbReference>
<dbReference type="KEGG" id="mpj:MPNE_0268"/>
<evidence type="ECO:0000313" key="3">
    <source>
        <dbReference type="Proteomes" id="UP000007756"/>
    </source>
</evidence>
<feature type="transmembrane region" description="Helical" evidence="1">
    <location>
        <begin position="284"/>
        <end position="309"/>
    </location>
</feature>
<dbReference type="GO" id="GO:0006450">
    <property type="term" value="P:regulation of translational fidelity"/>
    <property type="evidence" value="ECO:0007669"/>
    <property type="project" value="InterPro"/>
</dbReference>
<dbReference type="PANTHER" id="PTHR15004">
    <property type="entry name" value="GLUTAMYL-TRNA(GLN) AMIDOTRANSFERASE SUBUNIT C, MITOCHONDRIAL"/>
    <property type="match status" value="1"/>
</dbReference>
<dbReference type="Gene3D" id="1.10.1760.20">
    <property type="match status" value="1"/>
</dbReference>
<dbReference type="SUPFAM" id="SSF141000">
    <property type="entry name" value="Glu-tRNAGln amidotransferase C subunit"/>
    <property type="match status" value="1"/>
</dbReference>
<dbReference type="NCBIfam" id="NF009461">
    <property type="entry name" value="PRK12821.1"/>
    <property type="match status" value="1"/>
</dbReference>
<keyword evidence="2" id="KW-0808">Transferase</keyword>
<dbReference type="EC" id="6.3.5.-" evidence="2"/>
<dbReference type="eggNOG" id="COG0721">
    <property type="taxonomic scope" value="Bacteria"/>
</dbReference>
<accession>A0A0H3DK29</accession>
<dbReference type="AlphaFoldDB" id="A0A0H3DK29"/>
<keyword evidence="1" id="KW-0472">Membrane</keyword>
<dbReference type="PATRIC" id="fig|722438.3.peg.261"/>
<organism evidence="2 3">
    <name type="scientific">Mycoplasmoides pneumoniae (strain ATCC 15531 / DSM 23978 / CIP 103766 / NBRC 14401 / NCTC 10119 / FH)</name>
    <name type="common">Mycoplasma pneumoniae</name>
    <dbReference type="NCBI Taxonomy" id="722438"/>
    <lineage>
        <taxon>Bacteria</taxon>
        <taxon>Bacillati</taxon>
        <taxon>Mycoplasmatota</taxon>
        <taxon>Mycoplasmoidales</taxon>
        <taxon>Mycoplasmoidaceae</taxon>
        <taxon>Mycoplasmoides</taxon>
    </lineage>
</organism>
<evidence type="ECO:0000256" key="1">
    <source>
        <dbReference type="SAM" id="Phobius"/>
    </source>
</evidence>
<proteinExistence type="predicted"/>
<dbReference type="GO" id="GO:0016874">
    <property type="term" value="F:ligase activity"/>
    <property type="evidence" value="ECO:0007669"/>
    <property type="project" value="UniProtKB-KW"/>
</dbReference>
<protein>
    <submittedName>
        <fullName evidence="2">Glutamyl-tRNA(Gln) amidotransferase, C subunit</fullName>
        <ecNumber evidence="2">6.3.5.-</ecNumber>
    </submittedName>
</protein>
<evidence type="ECO:0000313" key="2">
    <source>
        <dbReference type="EMBL" id="ADK86733.1"/>
    </source>
</evidence>
<feature type="transmembrane region" description="Helical" evidence="1">
    <location>
        <begin position="129"/>
        <end position="150"/>
    </location>
</feature>
<name>A0A0H3DK29_MYCPB</name>
<feature type="transmembrane region" description="Helical" evidence="1">
    <location>
        <begin position="321"/>
        <end position="348"/>
    </location>
</feature>
<keyword evidence="2" id="KW-0436">Ligase</keyword>
<keyword evidence="1" id="KW-1133">Transmembrane helix</keyword>
<dbReference type="PANTHER" id="PTHR15004:SF0">
    <property type="entry name" value="GLUTAMYL-TRNA(GLN) AMIDOTRANSFERASE SUBUNIT C, MITOCHONDRIAL"/>
    <property type="match status" value="1"/>
</dbReference>
<sequence>MDKLINKPQPLTSDISTSGFIYFAVVFVAIMGYLLFKNLLFLFFFKRYPKNTTKIGVGNITTIAIIIAVAVSIVLVLMALAGGLAAALFRGYPGFRVTLELILVKISGLLFGPIVGIFSAATIDFLTVIFSGGVFNVGYVLGAILTGMIAGILREVLISTALLHNRNLSDFAYLVLSIGMVIAAFLITQFFVLGISNNLKEIKGDEEFRLKFNAPPIVFELSLTQYANILLYFTIAIVIAMLVLYIVWLVKQRHLSFEHSRFFYRSYKHANHQFTLFVLTKENWFYLILNVITLASTSLLMINIAFIPIFDTQTTGQTYEFWLLARLLFAPVIFLLDIIVIYPILLLLTPLMLKGFKTAVSKNQRKTLKQSFTDLQSVVLPIINKRKHQQLRQEELKRLARATHFDLTEGEMEKLLVEFKTITQSFDRVMNIDTTSVEPMYAPFNTSPTPLRKDKVIVEKHPEKLLANCKEMSVGFVKV</sequence>
<dbReference type="InterPro" id="IPR036113">
    <property type="entry name" value="Asp/Glu-ADT_sf_sub_c"/>
</dbReference>
<dbReference type="HOGENOM" id="CLU_569629_0_0_14"/>
<dbReference type="Pfam" id="PF02686">
    <property type="entry name" value="GatC"/>
    <property type="match status" value="1"/>
</dbReference>
<keyword evidence="1" id="KW-0812">Transmembrane</keyword>
<dbReference type="GO" id="GO:0070681">
    <property type="term" value="P:glutaminyl-tRNAGln biosynthesis via transamidation"/>
    <property type="evidence" value="ECO:0007669"/>
    <property type="project" value="TreeGrafter"/>
</dbReference>
<gene>
    <name evidence="2" type="primary">gatC</name>
    <name evidence="2" type="ordered locus">MPNE_0268</name>
</gene>
<dbReference type="STRING" id="722438.F539_01310"/>
<feature type="transmembrane region" description="Helical" evidence="1">
    <location>
        <begin position="65"/>
        <end position="89"/>
    </location>
</feature>
<feature type="transmembrane region" description="Helical" evidence="1">
    <location>
        <begin position="101"/>
        <end position="123"/>
    </location>
</feature>
<feature type="transmembrane region" description="Helical" evidence="1">
    <location>
        <begin position="229"/>
        <end position="250"/>
    </location>
</feature>
<feature type="transmembrane region" description="Helical" evidence="1">
    <location>
        <begin position="20"/>
        <end position="45"/>
    </location>
</feature>
<dbReference type="EMBL" id="CP002077">
    <property type="protein sequence ID" value="ADK86733.1"/>
    <property type="molecule type" value="Genomic_DNA"/>
</dbReference>
<dbReference type="GO" id="GO:0016740">
    <property type="term" value="F:transferase activity"/>
    <property type="evidence" value="ECO:0007669"/>
    <property type="project" value="UniProtKB-KW"/>
</dbReference>
<reference evidence="2 3" key="1">
    <citation type="journal article" date="2010" name="Appl. Environ. Microbiol.">
        <title>Targeted chromosomal knockouts in Mycoplasma pneumoniae.</title>
        <authorList>
            <person name="Krishnakumar R."/>
            <person name="Assad-Garcia N."/>
            <person name="Benders G.A."/>
            <person name="Phan Q."/>
            <person name="Montague M.G."/>
            <person name="Glass J.I."/>
        </authorList>
    </citation>
    <scope>NUCLEOTIDE SEQUENCE [LARGE SCALE GENOMIC DNA]</scope>
    <source>
        <strain evidence="3">ATCC 15531 / DSM 22911 / NBRC 14401 / NCTC 10119 / FH</strain>
    </source>
</reference>
<dbReference type="Proteomes" id="UP000007756">
    <property type="component" value="Chromosome"/>
</dbReference>
<dbReference type="NCBIfam" id="TIGR00135">
    <property type="entry name" value="gatC"/>
    <property type="match status" value="1"/>
</dbReference>
<feature type="transmembrane region" description="Helical" evidence="1">
    <location>
        <begin position="171"/>
        <end position="195"/>
    </location>
</feature>
<dbReference type="PaxDb" id="722438-MPNE_0268"/>